<reference evidence="2" key="1">
    <citation type="journal article" date="2015" name="Nature">
        <title>Complex archaea that bridge the gap between prokaryotes and eukaryotes.</title>
        <authorList>
            <person name="Spang A."/>
            <person name="Saw J.H."/>
            <person name="Jorgensen S.L."/>
            <person name="Zaremba-Niedzwiedzka K."/>
            <person name="Martijn J."/>
            <person name="Lind A.E."/>
            <person name="van Eijk R."/>
            <person name="Schleper C."/>
            <person name="Guy L."/>
            <person name="Ettema T.J."/>
        </authorList>
    </citation>
    <scope>NUCLEOTIDE SEQUENCE</scope>
</reference>
<gene>
    <name evidence="2" type="ORF">LCGC14_0391250</name>
</gene>
<sequence length="140" mass="15418">MNDNTAEQSVAEEGASERAAMEWQAQAYAQEKEAHTEQGKALDKARDRLKDFMALEDIDELVDGETGYGVELAPPRRTTTWDVEHMPDQLVVDLAKRGLLTVSTRPFDALRQAAGSPVLDAAEEYRMTGEGAAPLMVKKP</sequence>
<organism evidence="2">
    <name type="scientific">marine sediment metagenome</name>
    <dbReference type="NCBI Taxonomy" id="412755"/>
    <lineage>
        <taxon>unclassified sequences</taxon>
        <taxon>metagenomes</taxon>
        <taxon>ecological metagenomes</taxon>
    </lineage>
</organism>
<evidence type="ECO:0000256" key="1">
    <source>
        <dbReference type="SAM" id="MobiDB-lite"/>
    </source>
</evidence>
<feature type="region of interest" description="Disordered" evidence="1">
    <location>
        <begin position="1"/>
        <end position="20"/>
    </location>
</feature>
<dbReference type="AlphaFoldDB" id="A0A0F9T590"/>
<proteinExistence type="predicted"/>
<comment type="caution">
    <text evidence="2">The sequence shown here is derived from an EMBL/GenBank/DDBJ whole genome shotgun (WGS) entry which is preliminary data.</text>
</comment>
<protein>
    <submittedName>
        <fullName evidence="2">Uncharacterized protein</fullName>
    </submittedName>
</protein>
<accession>A0A0F9T590</accession>
<evidence type="ECO:0000313" key="2">
    <source>
        <dbReference type="EMBL" id="KKN74324.1"/>
    </source>
</evidence>
<name>A0A0F9T590_9ZZZZ</name>
<dbReference type="EMBL" id="LAZR01000328">
    <property type="protein sequence ID" value="KKN74324.1"/>
    <property type="molecule type" value="Genomic_DNA"/>
</dbReference>